<protein>
    <submittedName>
        <fullName evidence="1">Uncharacterized protein</fullName>
    </submittedName>
</protein>
<comment type="caution">
    <text evidence="1">The sequence shown here is derived from an EMBL/GenBank/DDBJ whole genome shotgun (WGS) entry which is preliminary data.</text>
</comment>
<organism evidence="1 2">
    <name type="scientific">Ramlibacter montanisoli</name>
    <dbReference type="NCBI Taxonomy" id="2732512"/>
    <lineage>
        <taxon>Bacteria</taxon>
        <taxon>Pseudomonadati</taxon>
        <taxon>Pseudomonadota</taxon>
        <taxon>Betaproteobacteria</taxon>
        <taxon>Burkholderiales</taxon>
        <taxon>Comamonadaceae</taxon>
        <taxon>Ramlibacter</taxon>
    </lineage>
</organism>
<accession>A0A849K531</accession>
<dbReference type="Proteomes" id="UP000552954">
    <property type="component" value="Unassembled WGS sequence"/>
</dbReference>
<dbReference type="RefSeq" id="WP_171558767.1">
    <property type="nucleotide sequence ID" value="NZ_JABFCS010000001.1"/>
</dbReference>
<sequence length="128" mass="13603">MASPEPHQCTQARTGRSLRRACAVAIVLSGTGCADLEQAARQLPQPAAGGGGGIREQREIEMNRRWQDQPLTQLVAELGKPMLTLNIPGGGTPPGFVVVYGEHGSSGCIDAFAVNSGGEPRIRLYYCR</sequence>
<proteinExistence type="predicted"/>
<reference evidence="1 2" key="1">
    <citation type="submission" date="2020-05" db="EMBL/GenBank/DDBJ databases">
        <authorList>
            <person name="Khan S.A."/>
            <person name="Jeon C.O."/>
            <person name="Chun B.H."/>
        </authorList>
    </citation>
    <scope>NUCLEOTIDE SEQUENCE [LARGE SCALE GENOMIC DNA]</scope>
    <source>
        <strain evidence="1 2">B156</strain>
    </source>
</reference>
<gene>
    <name evidence="1" type="ORF">HK415_10525</name>
</gene>
<evidence type="ECO:0000313" key="1">
    <source>
        <dbReference type="EMBL" id="NNU43498.1"/>
    </source>
</evidence>
<dbReference type="EMBL" id="JABFCS010000001">
    <property type="protein sequence ID" value="NNU43498.1"/>
    <property type="molecule type" value="Genomic_DNA"/>
</dbReference>
<name>A0A849K531_9BURK</name>
<evidence type="ECO:0000313" key="2">
    <source>
        <dbReference type="Proteomes" id="UP000552954"/>
    </source>
</evidence>
<dbReference type="AlphaFoldDB" id="A0A849K531"/>
<reference evidence="1 2" key="2">
    <citation type="submission" date="2020-06" db="EMBL/GenBank/DDBJ databases">
        <title>Ramlibacter rhizophilus sp. nov., isolated from rhizosphere soil of national flower Mugunghwa from South Korea.</title>
        <authorList>
            <person name="Zheng-Fei Y."/>
            <person name="Huan T."/>
        </authorList>
    </citation>
    <scope>NUCLEOTIDE SEQUENCE [LARGE SCALE GENOMIC DNA]</scope>
    <source>
        <strain evidence="1 2">B156</strain>
    </source>
</reference>
<keyword evidence="2" id="KW-1185">Reference proteome</keyword>